<dbReference type="GO" id="GO:0016787">
    <property type="term" value="F:hydrolase activity"/>
    <property type="evidence" value="ECO:0007669"/>
    <property type="project" value="UniProtKB-UniRule"/>
</dbReference>
<dbReference type="AlphaFoldDB" id="A0A5J6MHE5"/>
<organism evidence="6 7">
    <name type="scientific">Hypericibacter terrae</name>
    <dbReference type="NCBI Taxonomy" id="2602015"/>
    <lineage>
        <taxon>Bacteria</taxon>
        <taxon>Pseudomonadati</taxon>
        <taxon>Pseudomonadota</taxon>
        <taxon>Alphaproteobacteria</taxon>
        <taxon>Rhodospirillales</taxon>
        <taxon>Dongiaceae</taxon>
        <taxon>Hypericibacter</taxon>
    </lineage>
</organism>
<keyword evidence="2 4" id="KW-0442">Lipid degradation</keyword>
<feature type="short sequence motif" description="GXSXG" evidence="4">
    <location>
        <begin position="51"/>
        <end position="55"/>
    </location>
</feature>
<dbReference type="KEGG" id="htq:FRZ44_22330"/>
<dbReference type="PANTHER" id="PTHR14226">
    <property type="entry name" value="NEUROPATHY TARGET ESTERASE/SWISS CHEESE D.MELANOGASTER"/>
    <property type="match status" value="1"/>
</dbReference>
<keyword evidence="7" id="KW-1185">Reference proteome</keyword>
<dbReference type="InterPro" id="IPR002641">
    <property type="entry name" value="PNPLA_dom"/>
</dbReference>
<feature type="active site" description="Nucleophile" evidence="4">
    <location>
        <position position="53"/>
    </location>
</feature>
<dbReference type="PANTHER" id="PTHR14226:SF76">
    <property type="entry name" value="NTE FAMILY PROTEIN RSSA"/>
    <property type="match status" value="1"/>
</dbReference>
<gene>
    <name evidence="6" type="ORF">FRZ44_22330</name>
</gene>
<dbReference type="PROSITE" id="PS51635">
    <property type="entry name" value="PNPLA"/>
    <property type="match status" value="1"/>
</dbReference>
<evidence type="ECO:0000256" key="1">
    <source>
        <dbReference type="ARBA" id="ARBA00022801"/>
    </source>
</evidence>
<dbReference type="OrthoDB" id="5290098at2"/>
<evidence type="ECO:0000259" key="5">
    <source>
        <dbReference type="PROSITE" id="PS51635"/>
    </source>
</evidence>
<name>A0A5J6MHE5_9PROT</name>
<dbReference type="RefSeq" id="WP_151177234.1">
    <property type="nucleotide sequence ID" value="NZ_CP042906.1"/>
</dbReference>
<dbReference type="InterPro" id="IPR050301">
    <property type="entry name" value="NTE"/>
</dbReference>
<keyword evidence="3 4" id="KW-0443">Lipid metabolism</keyword>
<sequence length="324" mass="34493">MSLTVGDSVPLPHTRPRIGLALGSGAARGWAHIGVIRALEAAGVKPDVICGTSIGALVGGVHLAGKLDVLEQWARDLTRLKVMSYLDFQMARGGLISGNRLTENIARHLGDLRIEDLPAPFATIVTDLVSGHEVWIRDGNLVEALRISISLPGIFAPARREGRWLVDGALINPVPVSVCRALGAHIVIAVNLHSDLIGRARAPGSDLTREGGIDLQLDVSAMEAATGGTSRFTSILQRVFGRSGDVPSMFAVMVQSLNIMLDRVARSRLAGEPPDVLVLPRLGHIGLLEFERADEAITEGMNAVNRALPDLADAIAVFRGKPPR</sequence>
<reference evidence="6 7" key="1">
    <citation type="submission" date="2019-08" db="EMBL/GenBank/DDBJ databases">
        <title>Hyperibacter terrae gen. nov., sp. nov. and Hyperibacter viscosus sp. nov., two new members in the family Rhodospirillaceae isolated from the rhizosphere of Hypericum perforatum.</title>
        <authorList>
            <person name="Noviana Z."/>
        </authorList>
    </citation>
    <scope>NUCLEOTIDE SEQUENCE [LARGE SCALE GENOMIC DNA]</scope>
    <source>
        <strain evidence="6 7">R5913</strain>
    </source>
</reference>
<evidence type="ECO:0000256" key="3">
    <source>
        <dbReference type="ARBA" id="ARBA00023098"/>
    </source>
</evidence>
<evidence type="ECO:0000256" key="2">
    <source>
        <dbReference type="ARBA" id="ARBA00022963"/>
    </source>
</evidence>
<feature type="active site" description="Proton acceptor" evidence="4">
    <location>
        <position position="167"/>
    </location>
</feature>
<feature type="domain" description="PNPLA" evidence="5">
    <location>
        <begin position="20"/>
        <end position="180"/>
    </location>
</feature>
<protein>
    <recommendedName>
        <fullName evidence="5">PNPLA domain-containing protein</fullName>
    </recommendedName>
</protein>
<proteinExistence type="predicted"/>
<evidence type="ECO:0000313" key="7">
    <source>
        <dbReference type="Proteomes" id="UP000326202"/>
    </source>
</evidence>
<accession>A0A5J6MHE5</accession>
<dbReference type="GO" id="GO:0016042">
    <property type="term" value="P:lipid catabolic process"/>
    <property type="evidence" value="ECO:0007669"/>
    <property type="project" value="UniProtKB-UniRule"/>
</dbReference>
<dbReference type="InterPro" id="IPR016035">
    <property type="entry name" value="Acyl_Trfase/lysoPLipase"/>
</dbReference>
<dbReference type="Proteomes" id="UP000326202">
    <property type="component" value="Chromosome"/>
</dbReference>
<evidence type="ECO:0000256" key="4">
    <source>
        <dbReference type="PROSITE-ProRule" id="PRU01161"/>
    </source>
</evidence>
<keyword evidence="1 4" id="KW-0378">Hydrolase</keyword>
<dbReference type="EMBL" id="CP042906">
    <property type="protein sequence ID" value="QEX16938.1"/>
    <property type="molecule type" value="Genomic_DNA"/>
</dbReference>
<comment type="caution">
    <text evidence="4">Lacks conserved residue(s) required for the propagation of feature annotation.</text>
</comment>
<dbReference type="SUPFAM" id="SSF52151">
    <property type="entry name" value="FabD/lysophospholipase-like"/>
    <property type="match status" value="1"/>
</dbReference>
<evidence type="ECO:0000313" key="6">
    <source>
        <dbReference type="EMBL" id="QEX16938.1"/>
    </source>
</evidence>
<feature type="short sequence motif" description="DGA/G" evidence="4">
    <location>
        <begin position="167"/>
        <end position="169"/>
    </location>
</feature>
<dbReference type="Gene3D" id="3.40.1090.10">
    <property type="entry name" value="Cytosolic phospholipase A2 catalytic domain"/>
    <property type="match status" value="1"/>
</dbReference>
<dbReference type="Pfam" id="PF01734">
    <property type="entry name" value="Patatin"/>
    <property type="match status" value="1"/>
</dbReference>